<comment type="subcellular location">
    <subcellularLocation>
        <location evidence="1">Golgi apparatus membrane</location>
        <topology evidence="1">Single-pass type IV membrane protein</topology>
    </subcellularLocation>
</comment>
<dbReference type="Gene3D" id="1.20.5.110">
    <property type="match status" value="1"/>
</dbReference>
<dbReference type="Proteomes" id="UP000765509">
    <property type="component" value="Unassembled WGS sequence"/>
</dbReference>
<dbReference type="AlphaFoldDB" id="A0A9Q3CNC9"/>
<feature type="domain" description="T-SNARE coiled-coil homology" evidence="6">
    <location>
        <begin position="240"/>
        <end position="302"/>
    </location>
</feature>
<evidence type="ECO:0000259" key="6">
    <source>
        <dbReference type="PROSITE" id="PS50192"/>
    </source>
</evidence>
<feature type="transmembrane region" description="Helical" evidence="5">
    <location>
        <begin position="313"/>
        <end position="331"/>
    </location>
</feature>
<dbReference type="CDD" id="cd15851">
    <property type="entry name" value="SNARE_Syntaxin6"/>
    <property type="match status" value="1"/>
</dbReference>
<sequence>MGGGSEEVGVGERLARRKTSRNKLWAVLLGCQAWEGGGHPLQTVVGYTVEFGVRSSRYGYPRSLLSSQGVSQANVLKHSRFREVESALVSAAGLYSSYNRILLTLPPESHSSSEELSLARSELKTTLSTLETDISELDEVVNVLEQDFEKLGHQSRFGISYNEIRKRRAWVTNAQKQLEEMKQAITSSFVLNSSNYHPLIPSAFSNPSNAPINSRHHPPFRDDCPIDIDDAEEFNHEQQSMVMAQQDQTLGVISGVVDVLREQASLMGREISEHNILLEDLDEQIDQTESRLSKANRKLAQFVQENKNSKSSWLILILMVALFILLIAIILL</sequence>
<feature type="coiled-coil region" evidence="4">
    <location>
        <begin position="271"/>
        <end position="305"/>
    </location>
</feature>
<accession>A0A9Q3CNC9</accession>
<dbReference type="InterPro" id="IPR010989">
    <property type="entry name" value="SNARE"/>
</dbReference>
<dbReference type="GO" id="GO:0048193">
    <property type="term" value="P:Golgi vesicle transport"/>
    <property type="evidence" value="ECO:0007669"/>
    <property type="project" value="InterPro"/>
</dbReference>
<dbReference type="OrthoDB" id="2507262at2759"/>
<dbReference type="GO" id="GO:0015031">
    <property type="term" value="P:protein transport"/>
    <property type="evidence" value="ECO:0007669"/>
    <property type="project" value="UniProtKB-KW"/>
</dbReference>
<dbReference type="SMART" id="SM00397">
    <property type="entry name" value="t_SNARE"/>
    <property type="match status" value="1"/>
</dbReference>
<keyword evidence="8" id="KW-1185">Reference proteome</keyword>
<evidence type="ECO:0000256" key="3">
    <source>
        <dbReference type="ARBA" id="ARBA00023034"/>
    </source>
</evidence>
<keyword evidence="5" id="KW-0812">Transmembrane</keyword>
<protein>
    <recommendedName>
        <fullName evidence="6">t-SNARE coiled-coil homology domain-containing protein</fullName>
    </recommendedName>
</protein>
<comment type="caution">
    <text evidence="7">The sequence shown here is derived from an EMBL/GenBank/DDBJ whole genome shotgun (WGS) entry which is preliminary data.</text>
</comment>
<dbReference type="SUPFAM" id="SSF47661">
    <property type="entry name" value="t-snare proteins"/>
    <property type="match status" value="1"/>
</dbReference>
<evidence type="ECO:0000313" key="8">
    <source>
        <dbReference type="Proteomes" id="UP000765509"/>
    </source>
</evidence>
<dbReference type="GO" id="GO:0000139">
    <property type="term" value="C:Golgi membrane"/>
    <property type="evidence" value="ECO:0007669"/>
    <property type="project" value="UniProtKB-SubCell"/>
</dbReference>
<keyword evidence="2" id="KW-0813">Transport</keyword>
<organism evidence="7 8">
    <name type="scientific">Austropuccinia psidii MF-1</name>
    <dbReference type="NCBI Taxonomy" id="1389203"/>
    <lineage>
        <taxon>Eukaryota</taxon>
        <taxon>Fungi</taxon>
        <taxon>Dikarya</taxon>
        <taxon>Basidiomycota</taxon>
        <taxon>Pucciniomycotina</taxon>
        <taxon>Pucciniomycetes</taxon>
        <taxon>Pucciniales</taxon>
        <taxon>Sphaerophragmiaceae</taxon>
        <taxon>Austropuccinia</taxon>
    </lineage>
</organism>
<dbReference type="InterPro" id="IPR015260">
    <property type="entry name" value="Syntaxin-6/10/61_N"/>
</dbReference>
<gene>
    <name evidence="7" type="ORF">O181_025885</name>
</gene>
<name>A0A9Q3CNC9_9BASI</name>
<evidence type="ECO:0000256" key="2">
    <source>
        <dbReference type="ARBA" id="ARBA00022927"/>
    </source>
</evidence>
<keyword evidence="5" id="KW-0472">Membrane</keyword>
<dbReference type="PROSITE" id="PS50192">
    <property type="entry name" value="T_SNARE"/>
    <property type="match status" value="1"/>
</dbReference>
<dbReference type="Pfam" id="PF09177">
    <property type="entry name" value="STX6_10_61_N"/>
    <property type="match status" value="1"/>
</dbReference>
<dbReference type="Pfam" id="PF05739">
    <property type="entry name" value="SNARE"/>
    <property type="match status" value="1"/>
</dbReference>
<feature type="coiled-coil region" evidence="4">
    <location>
        <begin position="120"/>
        <end position="147"/>
    </location>
</feature>
<dbReference type="InterPro" id="IPR000727">
    <property type="entry name" value="T_SNARE_dom"/>
</dbReference>
<dbReference type="CDD" id="cd21442">
    <property type="entry name" value="SNARE_NTD_STX6-like"/>
    <property type="match status" value="1"/>
</dbReference>
<proteinExistence type="predicted"/>
<evidence type="ECO:0000313" key="7">
    <source>
        <dbReference type="EMBL" id="MBW0486170.1"/>
    </source>
</evidence>
<dbReference type="EMBL" id="AVOT02008506">
    <property type="protein sequence ID" value="MBW0486170.1"/>
    <property type="molecule type" value="Genomic_DNA"/>
</dbReference>
<evidence type="ECO:0000256" key="4">
    <source>
        <dbReference type="SAM" id="Coils"/>
    </source>
</evidence>
<evidence type="ECO:0000256" key="1">
    <source>
        <dbReference type="ARBA" id="ARBA00004409"/>
    </source>
</evidence>
<keyword evidence="4" id="KW-0175">Coiled coil</keyword>
<reference evidence="7" key="1">
    <citation type="submission" date="2021-03" db="EMBL/GenBank/DDBJ databases">
        <title>Draft genome sequence of rust myrtle Austropuccinia psidii MF-1, a brazilian biotype.</title>
        <authorList>
            <person name="Quecine M.C."/>
            <person name="Pachon D.M.R."/>
            <person name="Bonatelli M.L."/>
            <person name="Correr F.H."/>
            <person name="Franceschini L.M."/>
            <person name="Leite T.F."/>
            <person name="Margarido G.R.A."/>
            <person name="Almeida C.A."/>
            <person name="Ferrarezi J.A."/>
            <person name="Labate C.A."/>
        </authorList>
    </citation>
    <scope>NUCLEOTIDE SEQUENCE</scope>
    <source>
        <strain evidence="7">MF-1</strain>
    </source>
</reference>
<keyword evidence="5" id="KW-1133">Transmembrane helix</keyword>
<evidence type="ECO:0000256" key="5">
    <source>
        <dbReference type="SAM" id="Phobius"/>
    </source>
</evidence>
<dbReference type="Gene3D" id="1.20.58.90">
    <property type="match status" value="1"/>
</dbReference>
<keyword evidence="3" id="KW-0333">Golgi apparatus</keyword>
<dbReference type="SUPFAM" id="SSF58038">
    <property type="entry name" value="SNARE fusion complex"/>
    <property type="match status" value="1"/>
</dbReference>
<keyword evidence="2" id="KW-0653">Protein transport</keyword>